<dbReference type="InterPro" id="IPR024079">
    <property type="entry name" value="MetalloPept_cat_dom_sf"/>
</dbReference>
<feature type="transmembrane region" description="Helical" evidence="1">
    <location>
        <begin position="66"/>
        <end position="85"/>
    </location>
</feature>
<reference evidence="2 3" key="1">
    <citation type="submission" date="2019-11" db="EMBL/GenBank/DDBJ databases">
        <title>Venturia inaequalis Genome Resource.</title>
        <authorList>
            <person name="Lichtner F.J."/>
        </authorList>
    </citation>
    <scope>NUCLEOTIDE SEQUENCE [LARGE SCALE GENOMIC DNA]</scope>
    <source>
        <strain evidence="2">Bline_iso_100314</strain>
    </source>
</reference>
<sequence>MMPKVPSRYILGNLAMVVYSIMLSTAIRSAQSRAKLAKSALSDMLADPGKHAVTRDFAKLLFGDDLSVKVALCEISFFFLMLYYIHIIFCDMATRIKEGTDRDEYYIDPAGPIKVSVAEYNMVVVEQKIFAATGNPERDEAGDSLGSSAINIVPKHLQRYQKRFEERRAALWYHANEQSIVNRFYKYNTNKEAERREKAKIEGGVFVQWPWINDLAKNMDSTVLHELTHTYACGRADDMKASGADGSYGWTNALKIRSPRNADSLLIFANVVYLNTLGWTVEKDGTFHPSTA</sequence>
<comment type="caution">
    <text evidence="2">The sequence shown here is derived from an EMBL/GenBank/DDBJ whole genome shotgun (WGS) entry which is preliminary data.</text>
</comment>
<keyword evidence="1" id="KW-0472">Membrane</keyword>
<evidence type="ECO:0008006" key="4">
    <source>
        <dbReference type="Google" id="ProtNLM"/>
    </source>
</evidence>
<dbReference type="GO" id="GO:0008237">
    <property type="term" value="F:metallopeptidase activity"/>
    <property type="evidence" value="ECO:0007669"/>
    <property type="project" value="InterPro"/>
</dbReference>
<dbReference type="Gene3D" id="3.40.390.10">
    <property type="entry name" value="Collagenase (Catalytic Domain)"/>
    <property type="match status" value="1"/>
</dbReference>
<evidence type="ECO:0000256" key="1">
    <source>
        <dbReference type="SAM" id="Phobius"/>
    </source>
</evidence>
<evidence type="ECO:0000313" key="2">
    <source>
        <dbReference type="EMBL" id="KAE9964103.1"/>
    </source>
</evidence>
<name>A0A8H3YLH2_VENIN</name>
<feature type="transmembrane region" description="Helical" evidence="1">
    <location>
        <begin position="9"/>
        <end position="27"/>
    </location>
</feature>
<accession>A0A8H3YLH2</accession>
<keyword evidence="1" id="KW-1133">Transmembrane helix</keyword>
<dbReference type="AlphaFoldDB" id="A0A8H3YLH2"/>
<dbReference type="EMBL" id="WNWQ01000744">
    <property type="protein sequence ID" value="KAE9964103.1"/>
    <property type="molecule type" value="Genomic_DNA"/>
</dbReference>
<evidence type="ECO:0000313" key="3">
    <source>
        <dbReference type="Proteomes" id="UP000433883"/>
    </source>
</evidence>
<gene>
    <name evidence="2" type="ORF">BLS_008651</name>
</gene>
<organism evidence="2 3">
    <name type="scientific">Venturia inaequalis</name>
    <name type="common">Apple scab fungus</name>
    <dbReference type="NCBI Taxonomy" id="5025"/>
    <lineage>
        <taxon>Eukaryota</taxon>
        <taxon>Fungi</taxon>
        <taxon>Dikarya</taxon>
        <taxon>Ascomycota</taxon>
        <taxon>Pezizomycotina</taxon>
        <taxon>Dothideomycetes</taxon>
        <taxon>Pleosporomycetidae</taxon>
        <taxon>Venturiales</taxon>
        <taxon>Venturiaceae</taxon>
        <taxon>Venturia</taxon>
    </lineage>
</organism>
<dbReference type="Proteomes" id="UP000433883">
    <property type="component" value="Unassembled WGS sequence"/>
</dbReference>
<protein>
    <recommendedName>
        <fullName evidence="4">Lysine-specific metallo-endopeptidase domain-containing protein</fullName>
    </recommendedName>
</protein>
<proteinExistence type="predicted"/>
<keyword evidence="1" id="KW-0812">Transmembrane</keyword>